<dbReference type="NCBIfam" id="NF040504">
    <property type="entry name" value="resist_ArsN1b"/>
    <property type="match status" value="1"/>
</dbReference>
<accession>A0A1H8PYB4</accession>
<dbReference type="PROSITE" id="PS51186">
    <property type="entry name" value="GNAT"/>
    <property type="match status" value="1"/>
</dbReference>
<reference evidence="3" key="1">
    <citation type="submission" date="2016-10" db="EMBL/GenBank/DDBJ databases">
        <authorList>
            <person name="Varghese N."/>
            <person name="Submissions S."/>
        </authorList>
    </citation>
    <scope>NUCLEOTIDE SEQUENCE [LARGE SCALE GENOMIC DNA]</scope>
    <source>
        <strain evidence="3">CGMCC 1.10121</strain>
    </source>
</reference>
<dbReference type="Proteomes" id="UP000199126">
    <property type="component" value="Unassembled WGS sequence"/>
</dbReference>
<dbReference type="PANTHER" id="PTHR43072:SF8">
    <property type="entry name" value="ACYLTRANSFERASE FABY-RELATED"/>
    <property type="match status" value="1"/>
</dbReference>
<dbReference type="EMBL" id="FODV01000002">
    <property type="protein sequence ID" value="SEO46674.1"/>
    <property type="molecule type" value="Genomic_DNA"/>
</dbReference>
<feature type="domain" description="N-acetyltransferase" evidence="1">
    <location>
        <begin position="4"/>
        <end position="165"/>
    </location>
</feature>
<dbReference type="SUPFAM" id="SSF55729">
    <property type="entry name" value="Acyl-CoA N-acyltransferases (Nat)"/>
    <property type="match status" value="1"/>
</dbReference>
<dbReference type="InterPro" id="IPR000182">
    <property type="entry name" value="GNAT_dom"/>
</dbReference>
<dbReference type="InterPro" id="IPR016181">
    <property type="entry name" value="Acyl_CoA_acyltransferase"/>
</dbReference>
<evidence type="ECO:0000313" key="2">
    <source>
        <dbReference type="EMBL" id="SEO46674.1"/>
    </source>
</evidence>
<protein>
    <submittedName>
        <fullName evidence="2">Phosphinothricin acetyltransferase</fullName>
    </submittedName>
</protein>
<organism evidence="2 3">
    <name type="scientific">Halogranum amylolyticum</name>
    <dbReference type="NCBI Taxonomy" id="660520"/>
    <lineage>
        <taxon>Archaea</taxon>
        <taxon>Methanobacteriati</taxon>
        <taxon>Methanobacteriota</taxon>
        <taxon>Stenosarchaea group</taxon>
        <taxon>Halobacteria</taxon>
        <taxon>Halobacteriales</taxon>
        <taxon>Haloferacaceae</taxon>
    </lineage>
</organism>
<dbReference type="Gene3D" id="3.40.630.30">
    <property type="match status" value="1"/>
</dbReference>
<evidence type="ECO:0000259" key="1">
    <source>
        <dbReference type="PROSITE" id="PS51186"/>
    </source>
</evidence>
<sequence length="199" mass="22338">MTRVTLRLATETDAAAVQRIYAPYVEDTAITFELEPPSTAELRDRIRDTLADYPWIVCEVDGDVVGYAYAGPIRKREAYQWSVESSVYVDSAHHRNGVARGLYESLLELLELQGYITVYAVATLPNPASVAFHESFGFEQDAAFEKMGYKGGEWHDVGWWSHTLRDHPDDPDPPLSLSAAREFDGWEDALHAGESSVRL</sequence>
<name>A0A1H8PYB4_9EURY</name>
<proteinExistence type="predicted"/>
<keyword evidence="3" id="KW-1185">Reference proteome</keyword>
<gene>
    <name evidence="2" type="ORF">SAMN04487948_102552</name>
</gene>
<dbReference type="AlphaFoldDB" id="A0A1H8PYB4"/>
<evidence type="ECO:0000313" key="3">
    <source>
        <dbReference type="Proteomes" id="UP000199126"/>
    </source>
</evidence>
<dbReference type="PANTHER" id="PTHR43072">
    <property type="entry name" value="N-ACETYLTRANSFERASE"/>
    <property type="match status" value="1"/>
</dbReference>
<keyword evidence="2" id="KW-0808">Transferase</keyword>
<dbReference type="GO" id="GO:0016747">
    <property type="term" value="F:acyltransferase activity, transferring groups other than amino-acyl groups"/>
    <property type="evidence" value="ECO:0007669"/>
    <property type="project" value="InterPro"/>
</dbReference>
<dbReference type="Pfam" id="PF13420">
    <property type="entry name" value="Acetyltransf_4"/>
    <property type="match status" value="1"/>
</dbReference>